<feature type="transmembrane region" description="Helical" evidence="7">
    <location>
        <begin position="313"/>
        <end position="336"/>
    </location>
</feature>
<keyword evidence="3" id="KW-1003">Cell membrane</keyword>
<feature type="transmembrane region" description="Helical" evidence="7">
    <location>
        <begin position="348"/>
        <end position="371"/>
    </location>
</feature>
<evidence type="ECO:0000256" key="7">
    <source>
        <dbReference type="SAM" id="Phobius"/>
    </source>
</evidence>
<dbReference type="SUPFAM" id="SSF103473">
    <property type="entry name" value="MFS general substrate transporter"/>
    <property type="match status" value="1"/>
</dbReference>
<evidence type="ECO:0000256" key="3">
    <source>
        <dbReference type="ARBA" id="ARBA00022475"/>
    </source>
</evidence>
<proteinExistence type="predicted"/>
<gene>
    <name evidence="10" type="ORF">GKC33_01370</name>
    <name evidence="9" type="ORF">GKC34_01575</name>
</gene>
<feature type="domain" description="Major facilitator superfamily (MFS) profile" evidence="8">
    <location>
        <begin position="224"/>
        <end position="409"/>
    </location>
</feature>
<dbReference type="EMBL" id="WKKZ01000022">
    <property type="protein sequence ID" value="MSE04567.1"/>
    <property type="molecule type" value="Genomic_DNA"/>
</dbReference>
<comment type="caution">
    <text evidence="9">The sequence shown here is derived from an EMBL/GenBank/DDBJ whole genome shotgun (WGS) entry which is preliminary data.</text>
</comment>
<evidence type="ECO:0000259" key="8">
    <source>
        <dbReference type="PROSITE" id="PS50850"/>
    </source>
</evidence>
<dbReference type="Proteomes" id="UP000437575">
    <property type="component" value="Unassembled WGS sequence"/>
</dbReference>
<evidence type="ECO:0000256" key="1">
    <source>
        <dbReference type="ARBA" id="ARBA00004651"/>
    </source>
</evidence>
<protein>
    <submittedName>
        <fullName evidence="9">MFS transporter</fullName>
    </submittedName>
</protein>
<dbReference type="InterPro" id="IPR036259">
    <property type="entry name" value="MFS_trans_sf"/>
</dbReference>
<comment type="subcellular location">
    <subcellularLocation>
        <location evidence="1">Cell membrane</location>
        <topology evidence="1">Multi-pass membrane protein</topology>
    </subcellularLocation>
</comment>
<dbReference type="InterPro" id="IPR011701">
    <property type="entry name" value="MFS"/>
</dbReference>
<evidence type="ECO:0000313" key="9">
    <source>
        <dbReference type="EMBL" id="MSE04567.1"/>
    </source>
</evidence>
<evidence type="ECO:0000313" key="12">
    <source>
        <dbReference type="Proteomes" id="UP000467635"/>
    </source>
</evidence>
<feature type="transmembrane region" description="Helical" evidence="7">
    <location>
        <begin position="171"/>
        <end position="190"/>
    </location>
</feature>
<evidence type="ECO:0000256" key="4">
    <source>
        <dbReference type="ARBA" id="ARBA00022692"/>
    </source>
</evidence>
<keyword evidence="2" id="KW-0813">Transport</keyword>
<dbReference type="Pfam" id="PF07690">
    <property type="entry name" value="MFS_1"/>
    <property type="match status" value="1"/>
</dbReference>
<feature type="transmembrane region" description="Helical" evidence="7">
    <location>
        <begin position="105"/>
        <end position="129"/>
    </location>
</feature>
<keyword evidence="6 7" id="KW-0472">Membrane</keyword>
<dbReference type="GO" id="GO:0022857">
    <property type="term" value="F:transmembrane transporter activity"/>
    <property type="evidence" value="ECO:0007669"/>
    <property type="project" value="InterPro"/>
</dbReference>
<dbReference type="EMBL" id="WKKX01000025">
    <property type="protein sequence ID" value="MSE07410.1"/>
    <property type="molecule type" value="Genomic_DNA"/>
</dbReference>
<reference evidence="11 12" key="1">
    <citation type="submission" date="2019-11" db="EMBL/GenBank/DDBJ databases">
        <title>Draft Genome Sequence of Plant Growth-Promoting Rhizosphere-Associated Bacteria.</title>
        <authorList>
            <person name="Vasilyev I.Y."/>
            <person name="Radchenko V."/>
            <person name="Ilnitskaya E.V."/>
        </authorList>
    </citation>
    <scope>NUCLEOTIDE SEQUENCE [LARGE SCALE GENOMIC DNA]</scope>
    <source>
        <strain evidence="10 12">VRA_01-1sq_f</strain>
        <strain evidence="9 11">VRA_1sq_f</strain>
    </source>
</reference>
<keyword evidence="4 7" id="KW-0812">Transmembrane</keyword>
<evidence type="ECO:0000256" key="6">
    <source>
        <dbReference type="ARBA" id="ARBA00023136"/>
    </source>
</evidence>
<name>A0A6A8LPM4_9LACO</name>
<dbReference type="CDD" id="cd06173">
    <property type="entry name" value="MFS_MefA_like"/>
    <property type="match status" value="1"/>
</dbReference>
<feature type="transmembrane region" description="Helical" evidence="7">
    <location>
        <begin position="257"/>
        <end position="278"/>
    </location>
</feature>
<feature type="transmembrane region" description="Helical" evidence="7">
    <location>
        <begin position="224"/>
        <end position="245"/>
    </location>
</feature>
<dbReference type="Gene3D" id="1.20.1250.20">
    <property type="entry name" value="MFS general substrate transporter like domains"/>
    <property type="match status" value="1"/>
</dbReference>
<feature type="transmembrane region" description="Helical" evidence="7">
    <location>
        <begin position="20"/>
        <end position="41"/>
    </location>
</feature>
<dbReference type="PROSITE" id="PS50850">
    <property type="entry name" value="MFS"/>
    <property type="match status" value="1"/>
</dbReference>
<evidence type="ECO:0000256" key="5">
    <source>
        <dbReference type="ARBA" id="ARBA00022989"/>
    </source>
</evidence>
<evidence type="ECO:0000256" key="2">
    <source>
        <dbReference type="ARBA" id="ARBA00022448"/>
    </source>
</evidence>
<evidence type="ECO:0000313" key="11">
    <source>
        <dbReference type="Proteomes" id="UP000437575"/>
    </source>
</evidence>
<feature type="transmembrane region" description="Helical" evidence="7">
    <location>
        <begin position="47"/>
        <end position="72"/>
    </location>
</feature>
<evidence type="ECO:0000313" key="10">
    <source>
        <dbReference type="EMBL" id="MSE07410.1"/>
    </source>
</evidence>
<organism evidence="9 11">
    <name type="scientific">Ligilactobacillus salivarius</name>
    <dbReference type="NCBI Taxonomy" id="1624"/>
    <lineage>
        <taxon>Bacteria</taxon>
        <taxon>Bacillati</taxon>
        <taxon>Bacillota</taxon>
        <taxon>Bacilli</taxon>
        <taxon>Lactobacillales</taxon>
        <taxon>Lactobacillaceae</taxon>
        <taxon>Ligilactobacillus</taxon>
    </lineage>
</organism>
<dbReference type="Proteomes" id="UP000467635">
    <property type="component" value="Unassembled WGS sequence"/>
</dbReference>
<sequence length="409" mass="45984">MHFKNYINIFKDPNFLKIFISSNLLNFAQSLVNITIIWLVYNQTNSAIFIAIAVTSMQLPGVLLAPFLGIIVDRFSTKLVASISLLTKSILFVCLGFLINSNNNVLLFLFLGINSLTGPIIDSCINVLIKELFDNEKLIITNSLMTVSFDLAYIFGTLASGLVVITGKSKITFVAIAVIFILISWILNSIRHDTISKPQISLSFTKSIQHMSTSLKFLWQQRPLFNVIIVSFLWNLLIWGSLPVILPIFSKFFKRSILIYSSFNSIQSIGIIIGSLFAGMLTVKFDKVKIIYLSIVSQSLFLMIFSLQKNALLALSLFLLAGICSAPCMIYKTTYLQECIPENRRGQVFLLNSTLSTVSYPIGNFLTALLSKKLTNHIGIILFVFSIFLIIFCIFLYYNGIKFSLSQKR</sequence>
<feature type="transmembrane region" description="Helical" evidence="7">
    <location>
        <begin position="141"/>
        <end position="165"/>
    </location>
</feature>
<feature type="transmembrane region" description="Helical" evidence="7">
    <location>
        <begin position="290"/>
        <end position="307"/>
    </location>
</feature>
<dbReference type="GO" id="GO:0005886">
    <property type="term" value="C:plasma membrane"/>
    <property type="evidence" value="ECO:0007669"/>
    <property type="project" value="UniProtKB-SubCell"/>
</dbReference>
<dbReference type="PANTHER" id="PTHR23513:SF6">
    <property type="entry name" value="MAJOR FACILITATOR SUPERFAMILY ASSOCIATED DOMAIN-CONTAINING PROTEIN"/>
    <property type="match status" value="1"/>
</dbReference>
<dbReference type="AlphaFoldDB" id="A0A6A8LPM4"/>
<keyword evidence="5 7" id="KW-1133">Transmembrane helix</keyword>
<feature type="transmembrane region" description="Helical" evidence="7">
    <location>
        <begin position="79"/>
        <end position="99"/>
    </location>
</feature>
<accession>A0A6A8LPM4</accession>
<dbReference type="InterPro" id="IPR020846">
    <property type="entry name" value="MFS_dom"/>
</dbReference>
<feature type="transmembrane region" description="Helical" evidence="7">
    <location>
        <begin position="377"/>
        <end position="399"/>
    </location>
</feature>
<dbReference type="PANTHER" id="PTHR23513">
    <property type="entry name" value="INTEGRAL MEMBRANE EFFLUX PROTEIN-RELATED"/>
    <property type="match status" value="1"/>
</dbReference>